<name>A0A1N6NEE9_9SPIO</name>
<protein>
    <recommendedName>
        <fullName evidence="4">Tetratricopeptide repeat-containing protein</fullName>
    </recommendedName>
</protein>
<evidence type="ECO:0008006" key="4">
    <source>
        <dbReference type="Google" id="ProtNLM"/>
    </source>
</evidence>
<dbReference type="AlphaFoldDB" id="A0A1N6NEE9"/>
<dbReference type="SUPFAM" id="SSF48452">
    <property type="entry name" value="TPR-like"/>
    <property type="match status" value="1"/>
</dbReference>
<sequence>MYCILVEAGGLHQMARIHPSWHRRFLLELGELLRRYGFALLRHDGDQLLFLQEEPPRVSSQEEATAVVGELLRGLQTFLVNCAENLLDYTVLLEADVKDRAGAAGAFPLFVQRLSSVRQENTLYLTEEAAEYFHALLEMTREGALFRVISLSRDDHDRPGPYDRVLRQGCSQPALDLIVETLSREGKHRGFWFHGPDRSAVATLVGTILERDGSGPAVLIQCSRAMTRRDFLRRVIQAIPDTPVPESERSEEDRVYTALREQLKEPCRGYLARNMVDCDLQGTAAFLVRRFFLSDSQRRVYLADCDLCEGAAREFLSWIPETTSLAPLVVSSAAPPPEGSQELWTVTDLSPQGDSPSPPPASLLTTASEARNRGEFSRALRYWVNCFGPGRSLGAIFHRGLKPQYRRVLFLVFLADGRGGLSFLDDLCRGAGLSPVEQSHALRELVQVGLLSSLNPPRVHEAVARTADTILESRGRKKLEQQVSNHLAERVMAESLPLTPELWELLRSGLSRKDQIPLLHLLLQRIAEGGGEDELEGLARDLPREMKTSLDSAELRLALRWTKGPGACPDLAERLSLGNDRAPSPWESDFILALAEYELARRDYVKALKLCKTALLLNLEGAEHGHGRVSAAPGGRSCRGNAHLLMARIALYQGQVREAAQYLSFARDEGEGDALVFCEARSLEGVHCFLLGNYTRADRIFGEVQPRLFEAGATHQLLLSWFARARIRFELGEYTEARAGFAFLERYSGERGIPPIQNVARAWKRRATFFLSDSSGEDPEEGDPRAEDLSREEVFFLAEALCRRGHFDRALPLLEDICAAEEGTDRWPRLGVAWENGFAPLEDLLVASSSGVSELGRLATACRAWALAKTGRMDEAVPLFFGLTRGGNGAAQDPQALLFTYLYSTVLPEKRSPDQDDRATVLGRAVKLCQERSSRIEGYQDRMRFTRDNLWTRELLEAARRYNLV</sequence>
<feature type="compositionally biased region" description="Polar residues" evidence="1">
    <location>
        <begin position="342"/>
        <end position="354"/>
    </location>
</feature>
<dbReference type="Gene3D" id="1.25.40.10">
    <property type="entry name" value="Tetratricopeptide repeat domain"/>
    <property type="match status" value="1"/>
</dbReference>
<proteinExistence type="predicted"/>
<dbReference type="InterPro" id="IPR011990">
    <property type="entry name" value="TPR-like_helical_dom_sf"/>
</dbReference>
<dbReference type="Proteomes" id="UP000186400">
    <property type="component" value="Unassembled WGS sequence"/>
</dbReference>
<evidence type="ECO:0000256" key="1">
    <source>
        <dbReference type="SAM" id="MobiDB-lite"/>
    </source>
</evidence>
<dbReference type="STRING" id="159291.SAMN05920897_101215"/>
<dbReference type="EMBL" id="FTMS01000001">
    <property type="protein sequence ID" value="SIP90454.1"/>
    <property type="molecule type" value="Genomic_DNA"/>
</dbReference>
<evidence type="ECO:0000313" key="3">
    <source>
        <dbReference type="Proteomes" id="UP000186400"/>
    </source>
</evidence>
<evidence type="ECO:0000313" key="2">
    <source>
        <dbReference type="EMBL" id="SIP90454.1"/>
    </source>
</evidence>
<accession>A0A1N6NEE9</accession>
<organism evidence="2 3">
    <name type="scientific">Alkalispirochaeta americana</name>
    <dbReference type="NCBI Taxonomy" id="159291"/>
    <lineage>
        <taxon>Bacteria</taxon>
        <taxon>Pseudomonadati</taxon>
        <taxon>Spirochaetota</taxon>
        <taxon>Spirochaetia</taxon>
        <taxon>Spirochaetales</taxon>
        <taxon>Spirochaetaceae</taxon>
        <taxon>Alkalispirochaeta</taxon>
    </lineage>
</organism>
<feature type="region of interest" description="Disordered" evidence="1">
    <location>
        <begin position="332"/>
        <end position="361"/>
    </location>
</feature>
<gene>
    <name evidence="2" type="ORF">SAMN05920897_101215</name>
</gene>
<reference evidence="2 3" key="1">
    <citation type="submission" date="2017-01" db="EMBL/GenBank/DDBJ databases">
        <authorList>
            <person name="Mah S.A."/>
            <person name="Swanson W.J."/>
            <person name="Moy G.W."/>
            <person name="Vacquier V.D."/>
        </authorList>
    </citation>
    <scope>NUCLEOTIDE SEQUENCE [LARGE SCALE GENOMIC DNA]</scope>
    <source>
        <strain evidence="2 3">ASpG1</strain>
    </source>
</reference>
<keyword evidence="3" id="KW-1185">Reference proteome</keyword>